<accession>A0A7H1MCE4</accession>
<keyword evidence="2" id="KW-1185">Reference proteome</keyword>
<sequence>MTNQTQNQNPAQNNYVDLVTTGIGYLNRPRWVTPDKGKPYLTCSINAWYGQDGKESLLYLRLTSSDRHEKLLICCFKPIPNFLIPKRDPR</sequence>
<gene>
    <name evidence="1" type="ORF">H7A79_0763</name>
</gene>
<dbReference type="AlphaFoldDB" id="A0A7H1MCE4"/>
<proteinExistence type="predicted"/>
<dbReference type="Pfam" id="PF12101">
    <property type="entry name" value="DUF3577"/>
    <property type="match status" value="1"/>
</dbReference>
<reference evidence="1" key="1">
    <citation type="submission" date="2024-06" db="EMBL/GenBank/DDBJ databases">
        <title>Complete Genome Sequence of mouse commensal type strain Neisseria musculi.</title>
        <authorList>
            <person name="Thapa E."/>
            <person name="Aluvathingal J."/>
            <person name="Nadendla S."/>
            <person name="Mehta A."/>
            <person name="Tettelin H."/>
            <person name="Weyand N.J."/>
        </authorList>
    </citation>
    <scope>NUCLEOTIDE SEQUENCE</scope>
    <source>
        <strain evidence="1">NW831</strain>
    </source>
</reference>
<evidence type="ECO:0000313" key="2">
    <source>
        <dbReference type="Proteomes" id="UP000516412"/>
    </source>
</evidence>
<dbReference type="KEGG" id="nmus:H7A79_0763"/>
<dbReference type="InterPro" id="IPR021960">
    <property type="entry name" value="DUF3577"/>
</dbReference>
<dbReference type="EMBL" id="CP060414">
    <property type="protein sequence ID" value="QNT59309.1"/>
    <property type="molecule type" value="Genomic_DNA"/>
</dbReference>
<name>A0A7H1MCE4_9NEIS</name>
<evidence type="ECO:0000313" key="1">
    <source>
        <dbReference type="EMBL" id="QNT59309.1"/>
    </source>
</evidence>
<organism evidence="1 2">
    <name type="scientific">Neisseria musculi</name>
    <dbReference type="NCBI Taxonomy" id="1815583"/>
    <lineage>
        <taxon>Bacteria</taxon>
        <taxon>Pseudomonadati</taxon>
        <taxon>Pseudomonadota</taxon>
        <taxon>Betaproteobacteria</taxon>
        <taxon>Neisseriales</taxon>
        <taxon>Neisseriaceae</taxon>
        <taxon>Neisseria</taxon>
    </lineage>
</organism>
<dbReference type="Proteomes" id="UP000516412">
    <property type="component" value="Chromosome"/>
</dbReference>
<protein>
    <submittedName>
        <fullName evidence="1">Uncharacterized protein</fullName>
    </submittedName>
</protein>
<dbReference type="RefSeq" id="WP_246408061.1">
    <property type="nucleotide sequence ID" value="NZ_JBHRZW010000070.1"/>
</dbReference>